<feature type="binding site" evidence="6">
    <location>
        <begin position="118"/>
        <end position="120"/>
    </location>
    <ligand>
        <name>biotin</name>
        <dbReference type="ChEBI" id="CHEBI:57586"/>
    </ligand>
</feature>
<dbReference type="InterPro" id="IPR008988">
    <property type="entry name" value="Transcriptional_repressor_C"/>
</dbReference>
<keyword evidence="2 6" id="KW-0547">Nucleotide-binding</keyword>
<feature type="DNA-binding region" description="H-T-H motif" evidence="6">
    <location>
        <begin position="25"/>
        <end position="44"/>
    </location>
</feature>
<dbReference type="SUPFAM" id="SSF50037">
    <property type="entry name" value="C-terminal domain of transcriptional repressors"/>
    <property type="match status" value="1"/>
</dbReference>
<dbReference type="GO" id="GO:0016874">
    <property type="term" value="F:ligase activity"/>
    <property type="evidence" value="ECO:0007669"/>
    <property type="project" value="UniProtKB-KW"/>
</dbReference>
<dbReference type="InterPro" id="IPR004143">
    <property type="entry name" value="BPL_LPL_catalytic"/>
</dbReference>
<dbReference type="InterPro" id="IPR036388">
    <property type="entry name" value="WH-like_DNA-bd_sf"/>
</dbReference>
<dbReference type="Pfam" id="PF08279">
    <property type="entry name" value="HTH_11"/>
    <property type="match status" value="1"/>
</dbReference>
<feature type="binding site" evidence="6">
    <location>
        <position position="185"/>
    </location>
    <ligand>
        <name>biotin</name>
        <dbReference type="ChEBI" id="CHEBI:57586"/>
    </ligand>
</feature>
<keyword evidence="3 6" id="KW-0067">ATP-binding</keyword>
<keyword evidence="6" id="KW-0805">Transcription regulation</keyword>
<protein>
    <recommendedName>
        <fullName evidence="6">Bifunctional ligase/repressor BirA</fullName>
    </recommendedName>
    <alternativeName>
        <fullName evidence="6">Biotin operon repressor</fullName>
    </alternativeName>
    <alternativeName>
        <fullName evidence="6">Biotin--[acetyl-CoA-carboxylase] ligase</fullName>
        <ecNumber evidence="6">6.3.4.15</ecNumber>
    </alternativeName>
    <alternativeName>
        <fullName evidence="6">Biotin--protein ligase</fullName>
    </alternativeName>
    <alternativeName>
        <fullName evidence="6">Biotin-[acetyl-CoA carboxylase] synthetase</fullName>
    </alternativeName>
</protein>
<keyword evidence="9" id="KW-1185">Reference proteome</keyword>
<name>A0ABP9EQY9_9GAMM</name>
<dbReference type="EC" id="6.3.4.15" evidence="6"/>
<accession>A0ABP9EQY9</accession>
<reference evidence="9" key="1">
    <citation type="journal article" date="2019" name="Int. J. Syst. Evol. Microbiol.">
        <title>The Global Catalogue of Microorganisms (GCM) 10K type strain sequencing project: providing services to taxonomists for standard genome sequencing and annotation.</title>
        <authorList>
            <consortium name="The Broad Institute Genomics Platform"/>
            <consortium name="The Broad Institute Genome Sequencing Center for Infectious Disease"/>
            <person name="Wu L."/>
            <person name="Ma J."/>
        </authorList>
    </citation>
    <scope>NUCLEOTIDE SEQUENCE [LARGE SCALE GENOMIC DNA]</scope>
    <source>
        <strain evidence="9">JCM 18401</strain>
    </source>
</reference>
<keyword evidence="6" id="KW-0678">Repressor</keyword>
<evidence type="ECO:0000313" key="9">
    <source>
        <dbReference type="Proteomes" id="UP001499988"/>
    </source>
</evidence>
<evidence type="ECO:0000256" key="6">
    <source>
        <dbReference type="HAMAP-Rule" id="MF_00978"/>
    </source>
</evidence>
<dbReference type="CDD" id="cd16442">
    <property type="entry name" value="BPL"/>
    <property type="match status" value="1"/>
</dbReference>
<dbReference type="HAMAP" id="MF_00978">
    <property type="entry name" value="Bifunct_BirA"/>
    <property type="match status" value="1"/>
</dbReference>
<dbReference type="Proteomes" id="UP001499988">
    <property type="component" value="Unassembled WGS sequence"/>
</dbReference>
<keyword evidence="6" id="KW-0804">Transcription</keyword>
<comment type="function">
    <text evidence="6">Acts both as a biotin--[acetyl-CoA-carboxylase] ligase and a biotin-operon repressor. In the presence of ATP, BirA activates biotin to form the BirA-biotinyl-5'-adenylate (BirA-bio-5'-AMP or holoBirA) complex. HoloBirA can either transfer the biotinyl moiety to the biotin carboxyl carrier protein (BCCP) subunit of acetyl-CoA carboxylase, or bind to the biotin operator site and inhibit transcription of the operon.</text>
</comment>
<feature type="binding site" evidence="6">
    <location>
        <position position="114"/>
    </location>
    <ligand>
        <name>biotin</name>
        <dbReference type="ChEBI" id="CHEBI:57586"/>
    </ligand>
</feature>
<dbReference type="PANTHER" id="PTHR12835">
    <property type="entry name" value="BIOTIN PROTEIN LIGASE"/>
    <property type="match status" value="1"/>
</dbReference>
<evidence type="ECO:0000256" key="2">
    <source>
        <dbReference type="ARBA" id="ARBA00022741"/>
    </source>
</evidence>
<dbReference type="EMBL" id="BAABJZ010000053">
    <property type="protein sequence ID" value="GAA4885260.1"/>
    <property type="molecule type" value="Genomic_DNA"/>
</dbReference>
<gene>
    <name evidence="6 8" type="primary">birA</name>
    <name evidence="8" type="ORF">GCM10023333_18490</name>
</gene>
<feature type="domain" description="BPL/LPL catalytic" evidence="7">
    <location>
        <begin position="78"/>
        <end position="257"/>
    </location>
</feature>
<comment type="catalytic activity">
    <reaction evidence="5 6">
        <text>biotin + L-lysyl-[protein] + ATP = N(6)-biotinyl-L-lysyl-[protein] + AMP + diphosphate + H(+)</text>
        <dbReference type="Rhea" id="RHEA:11756"/>
        <dbReference type="Rhea" id="RHEA-COMP:9752"/>
        <dbReference type="Rhea" id="RHEA-COMP:10505"/>
        <dbReference type="ChEBI" id="CHEBI:15378"/>
        <dbReference type="ChEBI" id="CHEBI:29969"/>
        <dbReference type="ChEBI" id="CHEBI:30616"/>
        <dbReference type="ChEBI" id="CHEBI:33019"/>
        <dbReference type="ChEBI" id="CHEBI:57586"/>
        <dbReference type="ChEBI" id="CHEBI:83144"/>
        <dbReference type="ChEBI" id="CHEBI:456215"/>
        <dbReference type="EC" id="6.3.4.15"/>
    </reaction>
</comment>
<dbReference type="NCBIfam" id="NF008847">
    <property type="entry name" value="PRK11886.1-2"/>
    <property type="match status" value="1"/>
</dbReference>
<dbReference type="SUPFAM" id="SSF55681">
    <property type="entry name" value="Class II aaRS and biotin synthetases"/>
    <property type="match status" value="1"/>
</dbReference>
<dbReference type="InterPro" id="IPR003142">
    <property type="entry name" value="BPL_C"/>
</dbReference>
<dbReference type="InterPro" id="IPR013196">
    <property type="entry name" value="HTH_11"/>
</dbReference>
<dbReference type="InterPro" id="IPR004408">
    <property type="entry name" value="Biotin_CoA_COase_ligase"/>
</dbReference>
<evidence type="ECO:0000256" key="3">
    <source>
        <dbReference type="ARBA" id="ARBA00022840"/>
    </source>
</evidence>
<dbReference type="Gene3D" id="1.10.10.10">
    <property type="entry name" value="Winged helix-like DNA-binding domain superfamily/Winged helix DNA-binding domain"/>
    <property type="match status" value="1"/>
</dbReference>
<dbReference type="Pfam" id="PF03099">
    <property type="entry name" value="BPL_LplA_LipB"/>
    <property type="match status" value="1"/>
</dbReference>
<keyword evidence="4 6" id="KW-0092">Biotin</keyword>
<proteinExistence type="inferred from homology"/>
<dbReference type="SUPFAM" id="SSF46785">
    <property type="entry name" value="Winged helix' DNA-binding domain"/>
    <property type="match status" value="1"/>
</dbReference>
<dbReference type="InterPro" id="IPR036390">
    <property type="entry name" value="WH_DNA-bd_sf"/>
</dbReference>
<dbReference type="Gene3D" id="2.30.30.100">
    <property type="match status" value="1"/>
</dbReference>
<dbReference type="PANTHER" id="PTHR12835:SF5">
    <property type="entry name" value="BIOTIN--PROTEIN LIGASE"/>
    <property type="match status" value="1"/>
</dbReference>
<comment type="caution">
    <text evidence="8">The sequence shown here is derived from an EMBL/GenBank/DDBJ whole genome shotgun (WGS) entry which is preliminary data.</text>
</comment>
<dbReference type="NCBIfam" id="TIGR00121">
    <property type="entry name" value="birA_ligase"/>
    <property type="match status" value="1"/>
</dbReference>
<evidence type="ECO:0000259" key="7">
    <source>
        <dbReference type="PROSITE" id="PS51733"/>
    </source>
</evidence>
<evidence type="ECO:0000256" key="5">
    <source>
        <dbReference type="ARBA" id="ARBA00047846"/>
    </source>
</evidence>
<dbReference type="InterPro" id="IPR045864">
    <property type="entry name" value="aa-tRNA-synth_II/BPL/LPL"/>
</dbReference>
<dbReference type="InterPro" id="IPR030855">
    <property type="entry name" value="Bifunct_BirA"/>
</dbReference>
<feature type="binding site" evidence="6">
    <location>
        <begin position="91"/>
        <end position="93"/>
    </location>
    <ligand>
        <name>biotin</name>
        <dbReference type="ChEBI" id="CHEBI:57586"/>
    </ligand>
</feature>
<organism evidence="8 9">
    <name type="scientific">Ferrimonas pelagia</name>
    <dbReference type="NCBI Taxonomy" id="1177826"/>
    <lineage>
        <taxon>Bacteria</taxon>
        <taxon>Pseudomonadati</taxon>
        <taxon>Pseudomonadota</taxon>
        <taxon>Gammaproteobacteria</taxon>
        <taxon>Alteromonadales</taxon>
        <taxon>Ferrimonadaceae</taxon>
        <taxon>Ferrimonas</taxon>
    </lineage>
</organism>
<evidence type="ECO:0000313" key="8">
    <source>
        <dbReference type="EMBL" id="GAA4885260.1"/>
    </source>
</evidence>
<evidence type="ECO:0000256" key="1">
    <source>
        <dbReference type="ARBA" id="ARBA00022598"/>
    </source>
</evidence>
<keyword evidence="6" id="KW-0238">DNA-binding</keyword>
<sequence>MLAGMISSVRQQLIERLADGEFHSGSELATELVLSRTAVHNHIEALSGYGLEIYRVKGKGYRLAAPLSLLDAEQLLLGRSVPLHLFWQLDSTNAFLMARRERCHSGEACLAEMQTAGRGRRGRPWVSPLACHLYLSYFWRLEQGMGAVGGLSLAVGVMLAQALERCGYADIELKWPNDLYLQGRKLGGILIEMQGQIGEPCDLVIGCGINVAMPASMADLIDQPWADLQGDSAERVDRTALAQEVLAALATGMQQFEQQGLAPFIAAWGARDRFRDQAVTLLMGEREIQGVARGIDPQGNLQLELASGQIKAFGGGELSLRPQWQN</sequence>
<keyword evidence="1 6" id="KW-0436">Ligase</keyword>
<evidence type="ECO:0000256" key="4">
    <source>
        <dbReference type="ARBA" id="ARBA00023267"/>
    </source>
</evidence>
<dbReference type="PROSITE" id="PS51733">
    <property type="entry name" value="BPL_LPL_CATALYTIC"/>
    <property type="match status" value="1"/>
</dbReference>
<dbReference type="Gene3D" id="3.30.930.10">
    <property type="entry name" value="Bira Bifunctional Protein, Domain 2"/>
    <property type="match status" value="1"/>
</dbReference>
<comment type="similarity">
    <text evidence="6">Belongs to the biotin--protein ligase family.</text>
</comment>
<dbReference type="Pfam" id="PF02237">
    <property type="entry name" value="BPL_C"/>
    <property type="match status" value="1"/>
</dbReference>